<dbReference type="Proteomes" id="UP000037460">
    <property type="component" value="Unassembled WGS sequence"/>
</dbReference>
<gene>
    <name evidence="4" type="ORF">Ctob_007278</name>
</gene>
<keyword evidence="5" id="KW-1185">Reference proteome</keyword>
<feature type="domain" description="EF-hand" evidence="3">
    <location>
        <begin position="684"/>
        <end position="719"/>
    </location>
</feature>
<dbReference type="GO" id="GO:0009190">
    <property type="term" value="P:cyclic nucleotide biosynthetic process"/>
    <property type="evidence" value="ECO:0007669"/>
    <property type="project" value="InterPro"/>
</dbReference>
<dbReference type="Gene3D" id="1.10.238.10">
    <property type="entry name" value="EF-hand"/>
    <property type="match status" value="2"/>
</dbReference>
<dbReference type="GO" id="GO:0005509">
    <property type="term" value="F:calcium ion binding"/>
    <property type="evidence" value="ECO:0007669"/>
    <property type="project" value="InterPro"/>
</dbReference>
<dbReference type="InterPro" id="IPR011992">
    <property type="entry name" value="EF-hand-dom_pair"/>
</dbReference>
<dbReference type="InterPro" id="IPR018247">
    <property type="entry name" value="EF_Hand_1_Ca_BS"/>
</dbReference>
<reference evidence="5" key="1">
    <citation type="journal article" date="2015" name="PLoS Genet.">
        <title>Genome Sequence and Transcriptome Analyses of Chrysochromulina tobin: Metabolic Tools for Enhanced Algal Fitness in the Prominent Order Prymnesiales (Haptophyceae).</title>
        <authorList>
            <person name="Hovde B.T."/>
            <person name="Deodato C.R."/>
            <person name="Hunsperger H.M."/>
            <person name="Ryken S.A."/>
            <person name="Yost W."/>
            <person name="Jha R.K."/>
            <person name="Patterson J."/>
            <person name="Monnat R.J. Jr."/>
            <person name="Barlow S.B."/>
            <person name="Starkenburg S.R."/>
            <person name="Cattolico R.A."/>
        </authorList>
    </citation>
    <scope>NUCLEOTIDE SEQUENCE</scope>
    <source>
        <strain evidence="5">CCMP291</strain>
    </source>
</reference>
<dbReference type="InterPro" id="IPR001054">
    <property type="entry name" value="A/G_cyclase"/>
</dbReference>
<comment type="caution">
    <text evidence="4">The sequence shown here is derived from an EMBL/GenBank/DDBJ whole genome shotgun (WGS) entry which is preliminary data.</text>
</comment>
<proteinExistence type="predicted"/>
<dbReference type="Pfam" id="PF13202">
    <property type="entry name" value="EF-hand_5"/>
    <property type="match status" value="1"/>
</dbReference>
<evidence type="ECO:0000313" key="4">
    <source>
        <dbReference type="EMBL" id="KOO35599.1"/>
    </source>
</evidence>
<keyword evidence="1" id="KW-0106">Calcium</keyword>
<dbReference type="PANTHER" id="PTHR47455">
    <property type="entry name" value="ADENYLYL CYCLASE BETA"/>
    <property type="match status" value="1"/>
</dbReference>
<feature type="domain" description="EF-hand" evidence="3">
    <location>
        <begin position="345"/>
        <end position="369"/>
    </location>
</feature>
<name>A0A0M0K9Y4_9EUKA</name>
<dbReference type="SMART" id="SM00054">
    <property type="entry name" value="EFh"/>
    <property type="match status" value="3"/>
</dbReference>
<dbReference type="PROSITE" id="PS50125">
    <property type="entry name" value="GUANYLATE_CYCLASE_2"/>
    <property type="match status" value="1"/>
</dbReference>
<dbReference type="SUPFAM" id="SSF47473">
    <property type="entry name" value="EF-hand"/>
    <property type="match status" value="1"/>
</dbReference>
<dbReference type="InterPro" id="IPR002048">
    <property type="entry name" value="EF_hand_dom"/>
</dbReference>
<evidence type="ECO:0000256" key="1">
    <source>
        <dbReference type="ARBA" id="ARBA00022837"/>
    </source>
</evidence>
<dbReference type="GO" id="GO:0035556">
    <property type="term" value="P:intracellular signal transduction"/>
    <property type="evidence" value="ECO:0007669"/>
    <property type="project" value="InterPro"/>
</dbReference>
<dbReference type="Pfam" id="PF13499">
    <property type="entry name" value="EF-hand_7"/>
    <property type="match status" value="1"/>
</dbReference>
<dbReference type="PANTHER" id="PTHR47455:SF1">
    <property type="entry name" value="GUANYLATE CYCLASE DOMAIN-CONTAINING PROTEIN"/>
    <property type="match status" value="1"/>
</dbReference>
<accession>A0A0M0K9Y4</accession>
<dbReference type="CDD" id="cd00051">
    <property type="entry name" value="EFh"/>
    <property type="match status" value="1"/>
</dbReference>
<dbReference type="PROSITE" id="PS50222">
    <property type="entry name" value="EF_HAND_2"/>
    <property type="match status" value="3"/>
</dbReference>
<dbReference type="EMBL" id="JWZX01000811">
    <property type="protein sequence ID" value="KOO35599.1"/>
    <property type="molecule type" value="Genomic_DNA"/>
</dbReference>
<feature type="domain" description="EF-hand" evidence="3">
    <location>
        <begin position="648"/>
        <end position="683"/>
    </location>
</feature>
<evidence type="ECO:0000259" key="3">
    <source>
        <dbReference type="PROSITE" id="PS50222"/>
    </source>
</evidence>
<evidence type="ECO:0000259" key="2">
    <source>
        <dbReference type="PROSITE" id="PS50125"/>
    </source>
</evidence>
<protein>
    <submittedName>
        <fullName evidence="4">Uncharacterized protein</fullName>
    </submittedName>
</protein>
<dbReference type="PROSITE" id="PS00018">
    <property type="entry name" value="EF_HAND_1"/>
    <property type="match status" value="2"/>
</dbReference>
<dbReference type="InterPro" id="IPR029787">
    <property type="entry name" value="Nucleotide_cyclase"/>
</dbReference>
<dbReference type="Gene3D" id="3.30.70.1230">
    <property type="entry name" value="Nucleotide cyclase"/>
    <property type="match status" value="2"/>
</dbReference>
<evidence type="ECO:0000313" key="5">
    <source>
        <dbReference type="Proteomes" id="UP000037460"/>
    </source>
</evidence>
<dbReference type="AlphaFoldDB" id="A0A0M0K9Y4"/>
<sequence length="741" mass="78424">MSDLIAFLPKAVLECLSRGPRSSHDGKESLSGAFLFMDIGGLDRLSETLPHGEADCSAVELQLAEQQRAKVLNNLAAAFSRLVSTVHAHGGDVVKFTGSCMVAVWRFTPRTGPERHASAPSATISASRCALELQRTLNGLSLTEAGIDGSGGPSGGDGEAAKATLERQDREECEAAVQKADMTRERLRDICRQARGCPMLNQGGLLWVPDGADSKVLDACGAQLVKGVPARPRHRLALAAGVGVGDLYLLHVGAPTTRWEAIVWGEPLAETARNVHRYARPGDTLASQDVLTLCSDSLRLSYETTRRTMPSSVLLLRAVDASAAGIDVAASHAALRALRQQVAPLADINNDGKLDYAEFCAFVRERELGEISEAELRARFDALDADFSGSIDMHEYIAPYLPPLERALVQAEGVARARSYRAAADVVMLAVRFPSTQLVSAADVIATQQAVALVQQVVLEKQGAFRHFVQTGEGGFALCAFGLPPEPLTSAVAARRAVAAALALSARLSNEGHRQCTIGLSSGLVCLGCLSSDESLETVTIGLPVALSMQLALAADAGRSPILADPTVYQACKTTYNFVGRRAVLHLGGSGGGTPAAAPARLLMVFALDVSKPRAVVVEKKVVNTHAVATWLRRRAYQLPGQQLAGDTIVAELRECFEGIDTQGTGVISLAQLRTAMLETALFADEALSAALFARMDHDRSGQVEWAEFLEALTAFTATGTGGEADEIGSGSLGENISDDL</sequence>
<feature type="domain" description="Guanylate cyclase" evidence="2">
    <location>
        <begin position="33"/>
        <end position="117"/>
    </location>
</feature>
<dbReference type="SUPFAM" id="SSF55073">
    <property type="entry name" value="Nucleotide cyclase"/>
    <property type="match status" value="2"/>
</dbReference>
<organism evidence="4 5">
    <name type="scientific">Chrysochromulina tobinii</name>
    <dbReference type="NCBI Taxonomy" id="1460289"/>
    <lineage>
        <taxon>Eukaryota</taxon>
        <taxon>Haptista</taxon>
        <taxon>Haptophyta</taxon>
        <taxon>Prymnesiophyceae</taxon>
        <taxon>Prymnesiales</taxon>
        <taxon>Chrysochromulinaceae</taxon>
        <taxon>Chrysochromulina</taxon>
    </lineage>
</organism>